<organism evidence="1 2">
    <name type="scientific">Hymenolepis diminuta</name>
    <name type="common">Rat tapeworm</name>
    <dbReference type="NCBI Taxonomy" id="6216"/>
    <lineage>
        <taxon>Eukaryota</taxon>
        <taxon>Metazoa</taxon>
        <taxon>Spiralia</taxon>
        <taxon>Lophotrochozoa</taxon>
        <taxon>Platyhelminthes</taxon>
        <taxon>Cestoda</taxon>
        <taxon>Eucestoda</taxon>
        <taxon>Cyclophyllidea</taxon>
        <taxon>Hymenolepididae</taxon>
        <taxon>Hymenolepis</taxon>
    </lineage>
</organism>
<sequence length="89" mass="10451">FQKDNISLKDEPRAKCSKKLNSEQLQVTITENPTCTTRKLSKTFNVSRHMTICREMKRHGWEIPPPYDFSEINKQHRVTCCVSLLSREL</sequence>
<dbReference type="Proteomes" id="UP000321570">
    <property type="component" value="Unassembled WGS sequence"/>
</dbReference>
<keyword evidence="2" id="KW-1185">Reference proteome</keyword>
<dbReference type="InterPro" id="IPR036388">
    <property type="entry name" value="WH-like_DNA-bd_sf"/>
</dbReference>
<name>A0A564Z6S4_HYMDI</name>
<proteinExistence type="predicted"/>
<protein>
    <submittedName>
        <fullName evidence="1">Uncharacterized protein</fullName>
    </submittedName>
</protein>
<gene>
    <name evidence="1" type="ORF">WMSIL1_LOCUS13128</name>
</gene>
<accession>A0A564Z6S4</accession>
<dbReference type="AlphaFoldDB" id="A0A564Z6S4"/>
<reference evidence="1 2" key="1">
    <citation type="submission" date="2019-07" db="EMBL/GenBank/DDBJ databases">
        <authorList>
            <person name="Jastrzebski P J."/>
            <person name="Paukszto L."/>
            <person name="Jastrzebski P J."/>
        </authorList>
    </citation>
    <scope>NUCLEOTIDE SEQUENCE [LARGE SCALE GENOMIC DNA]</scope>
    <source>
        <strain evidence="1 2">WMS-il1</strain>
    </source>
</reference>
<evidence type="ECO:0000313" key="2">
    <source>
        <dbReference type="Proteomes" id="UP000321570"/>
    </source>
</evidence>
<evidence type="ECO:0000313" key="1">
    <source>
        <dbReference type="EMBL" id="VUZ55211.1"/>
    </source>
</evidence>
<feature type="non-terminal residue" evidence="1">
    <location>
        <position position="1"/>
    </location>
</feature>
<dbReference type="EMBL" id="CABIJS010000689">
    <property type="protein sequence ID" value="VUZ55211.1"/>
    <property type="molecule type" value="Genomic_DNA"/>
</dbReference>
<dbReference type="Gene3D" id="1.10.10.10">
    <property type="entry name" value="Winged helix-like DNA-binding domain superfamily/Winged helix DNA-binding domain"/>
    <property type="match status" value="1"/>
</dbReference>